<comment type="caution">
    <text evidence="2">The sequence shown here is derived from an EMBL/GenBank/DDBJ whole genome shotgun (WGS) entry which is preliminary data.</text>
</comment>
<dbReference type="EMBL" id="JALLPJ020000333">
    <property type="protein sequence ID" value="KAL3795118.1"/>
    <property type="molecule type" value="Genomic_DNA"/>
</dbReference>
<dbReference type="Proteomes" id="UP001530400">
    <property type="component" value="Unassembled WGS sequence"/>
</dbReference>
<sequence>MATDDNPTPSIRSPPKKVVKAMLQQEKIRSSQLESQNNKLQAGLRSEQRKNASLNEANRHLADALQKEKNNSRLAIAILMKKVEAVMMEATKAKKDLKSTQIELDNTKLSAAEMVATEQQICKDAISDKKQRSKMKLRVERQHIHEAKEHERGKSQITMEQQKQKFEEEMNDISTNNGPKQ</sequence>
<name>A0ABD3Q4R1_9STRA</name>
<feature type="compositionally biased region" description="Polar residues" evidence="1">
    <location>
        <begin position="1"/>
        <end position="11"/>
    </location>
</feature>
<dbReference type="AlphaFoldDB" id="A0ABD3Q4R1"/>
<evidence type="ECO:0000313" key="3">
    <source>
        <dbReference type="Proteomes" id="UP001530400"/>
    </source>
</evidence>
<feature type="compositionally biased region" description="Polar residues" evidence="1">
    <location>
        <begin position="30"/>
        <end position="40"/>
    </location>
</feature>
<feature type="region of interest" description="Disordered" evidence="1">
    <location>
        <begin position="1"/>
        <end position="56"/>
    </location>
</feature>
<evidence type="ECO:0000256" key="1">
    <source>
        <dbReference type="SAM" id="MobiDB-lite"/>
    </source>
</evidence>
<keyword evidence="3" id="KW-1185">Reference proteome</keyword>
<reference evidence="2 3" key="1">
    <citation type="submission" date="2024-10" db="EMBL/GenBank/DDBJ databases">
        <title>Updated reference genomes for cyclostephanoid diatoms.</title>
        <authorList>
            <person name="Roberts W.R."/>
            <person name="Alverson A.J."/>
        </authorList>
    </citation>
    <scope>NUCLEOTIDE SEQUENCE [LARGE SCALE GENOMIC DNA]</scope>
    <source>
        <strain evidence="2 3">AJA010-31</strain>
    </source>
</reference>
<feature type="non-terminal residue" evidence="2">
    <location>
        <position position="181"/>
    </location>
</feature>
<feature type="compositionally biased region" description="Polar residues" evidence="1">
    <location>
        <begin position="172"/>
        <end position="181"/>
    </location>
</feature>
<feature type="compositionally biased region" description="Basic and acidic residues" evidence="1">
    <location>
        <begin position="143"/>
        <end position="154"/>
    </location>
</feature>
<gene>
    <name evidence="2" type="ORF">ACHAWO_003819</name>
</gene>
<evidence type="ECO:0000313" key="2">
    <source>
        <dbReference type="EMBL" id="KAL3795118.1"/>
    </source>
</evidence>
<feature type="region of interest" description="Disordered" evidence="1">
    <location>
        <begin position="143"/>
        <end position="181"/>
    </location>
</feature>
<proteinExistence type="predicted"/>
<organism evidence="2 3">
    <name type="scientific">Cyclotella atomus</name>
    <dbReference type="NCBI Taxonomy" id="382360"/>
    <lineage>
        <taxon>Eukaryota</taxon>
        <taxon>Sar</taxon>
        <taxon>Stramenopiles</taxon>
        <taxon>Ochrophyta</taxon>
        <taxon>Bacillariophyta</taxon>
        <taxon>Coscinodiscophyceae</taxon>
        <taxon>Thalassiosirophycidae</taxon>
        <taxon>Stephanodiscales</taxon>
        <taxon>Stephanodiscaceae</taxon>
        <taxon>Cyclotella</taxon>
    </lineage>
</organism>
<protein>
    <submittedName>
        <fullName evidence="2">Uncharacterized protein</fullName>
    </submittedName>
</protein>
<accession>A0ABD3Q4R1</accession>